<gene>
    <name evidence="2" type="ORF">B0H65DRAFT_211837</name>
</gene>
<dbReference type="GeneID" id="87859096"/>
<dbReference type="RefSeq" id="XP_062682294.1">
    <property type="nucleotide sequence ID" value="XM_062821942.1"/>
</dbReference>
<keyword evidence="3" id="KW-1185">Reference proteome</keyword>
<comment type="caution">
    <text evidence="2">The sequence shown here is derived from an EMBL/GenBank/DDBJ whole genome shotgun (WGS) entry which is preliminary data.</text>
</comment>
<dbReference type="EMBL" id="JAUEPP010000004">
    <property type="protein sequence ID" value="KAK3345681.1"/>
    <property type="molecule type" value="Genomic_DNA"/>
</dbReference>
<name>A0AAE0MSW3_9PEZI</name>
<evidence type="ECO:0008006" key="4">
    <source>
        <dbReference type="Google" id="ProtNLM"/>
    </source>
</evidence>
<evidence type="ECO:0000313" key="2">
    <source>
        <dbReference type="EMBL" id="KAK3345681.1"/>
    </source>
</evidence>
<dbReference type="Proteomes" id="UP001278500">
    <property type="component" value="Unassembled WGS sequence"/>
</dbReference>
<dbReference type="AlphaFoldDB" id="A0AAE0MSW3"/>
<keyword evidence="1" id="KW-0732">Signal</keyword>
<evidence type="ECO:0000313" key="3">
    <source>
        <dbReference type="Proteomes" id="UP001278500"/>
    </source>
</evidence>
<reference evidence="2" key="2">
    <citation type="submission" date="2023-06" db="EMBL/GenBank/DDBJ databases">
        <authorList>
            <consortium name="Lawrence Berkeley National Laboratory"/>
            <person name="Haridas S."/>
            <person name="Hensen N."/>
            <person name="Bonometti L."/>
            <person name="Westerberg I."/>
            <person name="Brannstrom I.O."/>
            <person name="Guillou S."/>
            <person name="Cros-Aarteil S."/>
            <person name="Calhoun S."/>
            <person name="Kuo A."/>
            <person name="Mondo S."/>
            <person name="Pangilinan J."/>
            <person name="Riley R."/>
            <person name="Labutti K."/>
            <person name="Andreopoulos B."/>
            <person name="Lipzen A."/>
            <person name="Chen C."/>
            <person name="Yanf M."/>
            <person name="Daum C."/>
            <person name="Ng V."/>
            <person name="Clum A."/>
            <person name="Steindorff A."/>
            <person name="Ohm R."/>
            <person name="Martin F."/>
            <person name="Silar P."/>
            <person name="Natvig D."/>
            <person name="Lalanne C."/>
            <person name="Gautier V."/>
            <person name="Ament-Velasquez S.L."/>
            <person name="Kruys A."/>
            <person name="Hutchinson M.I."/>
            <person name="Powell A.J."/>
            <person name="Barry K."/>
            <person name="Miller A.N."/>
            <person name="Grigoriev I.V."/>
            <person name="Debuchy R."/>
            <person name="Gladieux P."/>
            <person name="Thoren M.H."/>
            <person name="Johannesson H."/>
        </authorList>
    </citation>
    <scope>NUCLEOTIDE SEQUENCE</scope>
    <source>
        <strain evidence="2">CBS 560.94</strain>
    </source>
</reference>
<protein>
    <recommendedName>
        <fullName evidence="4">Secreted protein</fullName>
    </recommendedName>
</protein>
<sequence length="88" mass="9511">MKSLSAGTFFLAMVKSAWVTGPGMGACIRWFDETAAISVEGEGCAWSARSQIRGIGSFLRFRCQARQLFDRCRCGGAATGDEGQPRDI</sequence>
<feature type="chain" id="PRO_5041917028" description="Secreted protein" evidence="1">
    <location>
        <begin position="26"/>
        <end position="88"/>
    </location>
</feature>
<dbReference type="PROSITE" id="PS51257">
    <property type="entry name" value="PROKAR_LIPOPROTEIN"/>
    <property type="match status" value="1"/>
</dbReference>
<reference evidence="2" key="1">
    <citation type="journal article" date="2023" name="Mol. Phylogenet. Evol.">
        <title>Genome-scale phylogeny and comparative genomics of the fungal order Sordariales.</title>
        <authorList>
            <person name="Hensen N."/>
            <person name="Bonometti L."/>
            <person name="Westerberg I."/>
            <person name="Brannstrom I.O."/>
            <person name="Guillou S."/>
            <person name="Cros-Aarteil S."/>
            <person name="Calhoun S."/>
            <person name="Haridas S."/>
            <person name="Kuo A."/>
            <person name="Mondo S."/>
            <person name="Pangilinan J."/>
            <person name="Riley R."/>
            <person name="LaButti K."/>
            <person name="Andreopoulos B."/>
            <person name="Lipzen A."/>
            <person name="Chen C."/>
            <person name="Yan M."/>
            <person name="Daum C."/>
            <person name="Ng V."/>
            <person name="Clum A."/>
            <person name="Steindorff A."/>
            <person name="Ohm R.A."/>
            <person name="Martin F."/>
            <person name="Silar P."/>
            <person name="Natvig D.O."/>
            <person name="Lalanne C."/>
            <person name="Gautier V."/>
            <person name="Ament-Velasquez S.L."/>
            <person name="Kruys A."/>
            <person name="Hutchinson M.I."/>
            <person name="Powell A.J."/>
            <person name="Barry K."/>
            <person name="Miller A.N."/>
            <person name="Grigoriev I.V."/>
            <person name="Debuchy R."/>
            <person name="Gladieux P."/>
            <person name="Hiltunen Thoren M."/>
            <person name="Johannesson H."/>
        </authorList>
    </citation>
    <scope>NUCLEOTIDE SEQUENCE</scope>
    <source>
        <strain evidence="2">CBS 560.94</strain>
    </source>
</reference>
<proteinExistence type="predicted"/>
<evidence type="ECO:0000256" key="1">
    <source>
        <dbReference type="SAM" id="SignalP"/>
    </source>
</evidence>
<organism evidence="2 3">
    <name type="scientific">Neurospora tetraspora</name>
    <dbReference type="NCBI Taxonomy" id="94610"/>
    <lineage>
        <taxon>Eukaryota</taxon>
        <taxon>Fungi</taxon>
        <taxon>Dikarya</taxon>
        <taxon>Ascomycota</taxon>
        <taxon>Pezizomycotina</taxon>
        <taxon>Sordariomycetes</taxon>
        <taxon>Sordariomycetidae</taxon>
        <taxon>Sordariales</taxon>
        <taxon>Sordariaceae</taxon>
        <taxon>Neurospora</taxon>
    </lineage>
</organism>
<feature type="signal peptide" evidence="1">
    <location>
        <begin position="1"/>
        <end position="25"/>
    </location>
</feature>
<accession>A0AAE0MSW3</accession>